<proteinExistence type="inferred from homology"/>
<sequence>MASLILAIDQGTTGTTVILFDKRGEIVGRAYSEFRQIYPKPGWVEHNPDEIWETTRRVIELAMKNGSACSIDIAAIGITNQRETTVLWDRKSGKPVYNAIVWQCRRTA</sequence>
<dbReference type="GO" id="GO:0005829">
    <property type="term" value="C:cytosol"/>
    <property type="evidence" value="ECO:0007669"/>
    <property type="project" value="TreeGrafter"/>
</dbReference>
<protein>
    <submittedName>
        <fullName evidence="5">Glycerol kinase</fullName>
    </submittedName>
</protein>
<dbReference type="InterPro" id="IPR018484">
    <property type="entry name" value="FGGY_N"/>
</dbReference>
<dbReference type="SUPFAM" id="SSF53067">
    <property type="entry name" value="Actin-like ATPase domain"/>
    <property type="match status" value="1"/>
</dbReference>
<reference evidence="5" key="1">
    <citation type="submission" date="2020-07" db="EMBL/GenBank/DDBJ databases">
        <title>Huge and variable diversity of episymbiotic CPR bacteria and DPANN archaea in groundwater ecosystems.</title>
        <authorList>
            <person name="He C.Y."/>
            <person name="Keren R."/>
            <person name="Whittaker M."/>
            <person name="Farag I.F."/>
            <person name="Doudna J."/>
            <person name="Cate J.H.D."/>
            <person name="Banfield J.F."/>
        </authorList>
    </citation>
    <scope>NUCLEOTIDE SEQUENCE</scope>
    <source>
        <strain evidence="5">NC_groundwater_1482_Ag_S-0.65um_47_24</strain>
    </source>
</reference>
<dbReference type="AlphaFoldDB" id="A0A933GK37"/>
<name>A0A933GK37_UNCTE</name>
<evidence type="ECO:0000256" key="2">
    <source>
        <dbReference type="ARBA" id="ARBA00022679"/>
    </source>
</evidence>
<gene>
    <name evidence="5" type="ORF">HY730_00785</name>
</gene>
<evidence type="ECO:0000313" key="6">
    <source>
        <dbReference type="Proteomes" id="UP000772181"/>
    </source>
</evidence>
<dbReference type="InterPro" id="IPR043129">
    <property type="entry name" value="ATPase_NBD"/>
</dbReference>
<dbReference type="PANTHER" id="PTHR10196:SF69">
    <property type="entry name" value="GLYCEROL KINASE"/>
    <property type="match status" value="1"/>
</dbReference>
<accession>A0A933GK37</accession>
<dbReference type="GO" id="GO:0004370">
    <property type="term" value="F:glycerol kinase activity"/>
    <property type="evidence" value="ECO:0007669"/>
    <property type="project" value="TreeGrafter"/>
</dbReference>
<comment type="caution">
    <text evidence="5">The sequence shown here is derived from an EMBL/GenBank/DDBJ whole genome shotgun (WGS) entry which is preliminary data.</text>
</comment>
<feature type="domain" description="Carbohydrate kinase FGGY N-terminal" evidence="4">
    <location>
        <begin position="4"/>
        <end position="108"/>
    </location>
</feature>
<dbReference type="EMBL" id="JACQWF010000034">
    <property type="protein sequence ID" value="MBI4594896.1"/>
    <property type="molecule type" value="Genomic_DNA"/>
</dbReference>
<dbReference type="Pfam" id="PF00370">
    <property type="entry name" value="FGGY_N"/>
    <property type="match status" value="1"/>
</dbReference>
<keyword evidence="3 5" id="KW-0418">Kinase</keyword>
<evidence type="ECO:0000259" key="4">
    <source>
        <dbReference type="Pfam" id="PF00370"/>
    </source>
</evidence>
<evidence type="ECO:0000313" key="5">
    <source>
        <dbReference type="EMBL" id="MBI4594896.1"/>
    </source>
</evidence>
<organism evidence="5 6">
    <name type="scientific">Tectimicrobiota bacterium</name>
    <dbReference type="NCBI Taxonomy" id="2528274"/>
    <lineage>
        <taxon>Bacteria</taxon>
        <taxon>Pseudomonadati</taxon>
        <taxon>Nitrospinota/Tectimicrobiota group</taxon>
        <taxon>Candidatus Tectimicrobiota</taxon>
    </lineage>
</organism>
<dbReference type="Proteomes" id="UP000772181">
    <property type="component" value="Unassembled WGS sequence"/>
</dbReference>
<dbReference type="Gene3D" id="3.30.420.40">
    <property type="match status" value="1"/>
</dbReference>
<feature type="non-terminal residue" evidence="5">
    <location>
        <position position="108"/>
    </location>
</feature>
<evidence type="ECO:0000256" key="3">
    <source>
        <dbReference type="ARBA" id="ARBA00022777"/>
    </source>
</evidence>
<dbReference type="GO" id="GO:0019563">
    <property type="term" value="P:glycerol catabolic process"/>
    <property type="evidence" value="ECO:0007669"/>
    <property type="project" value="TreeGrafter"/>
</dbReference>
<dbReference type="PANTHER" id="PTHR10196">
    <property type="entry name" value="SUGAR KINASE"/>
    <property type="match status" value="1"/>
</dbReference>
<comment type="similarity">
    <text evidence="1">Belongs to the FGGY kinase family.</text>
</comment>
<evidence type="ECO:0000256" key="1">
    <source>
        <dbReference type="ARBA" id="ARBA00009156"/>
    </source>
</evidence>
<keyword evidence="2" id="KW-0808">Transferase</keyword>